<gene>
    <name evidence="1" type="ORF">P5673_026442</name>
</gene>
<organism evidence="1 2">
    <name type="scientific">Acropora cervicornis</name>
    <name type="common">Staghorn coral</name>
    <dbReference type="NCBI Taxonomy" id="6130"/>
    <lineage>
        <taxon>Eukaryota</taxon>
        <taxon>Metazoa</taxon>
        <taxon>Cnidaria</taxon>
        <taxon>Anthozoa</taxon>
        <taxon>Hexacorallia</taxon>
        <taxon>Scleractinia</taxon>
        <taxon>Astrocoeniina</taxon>
        <taxon>Acroporidae</taxon>
        <taxon>Acropora</taxon>
    </lineage>
</organism>
<accession>A0AAD9UWC4</accession>
<sequence>MLTNFLENDSSLPIILQGAPSELKTGRRKFPSTCLEHPVGEPPSQESGKLAQNLCVEMNKPNNTFSDIERQKGPNMEKSRLELTDVDHKPKLFLLENLCNVSNVLLFFDQWSITELGGVLLLRVEEGETDNGPNKIQF</sequence>
<dbReference type="EMBL" id="JARQWQ010000087">
    <property type="protein sequence ID" value="KAK2552363.1"/>
    <property type="molecule type" value="Genomic_DNA"/>
</dbReference>
<reference evidence="1" key="1">
    <citation type="journal article" date="2023" name="G3 (Bethesda)">
        <title>Whole genome assembly and annotation of the endangered Caribbean coral Acropora cervicornis.</title>
        <authorList>
            <person name="Selwyn J.D."/>
            <person name="Vollmer S.V."/>
        </authorList>
    </citation>
    <scope>NUCLEOTIDE SEQUENCE</scope>
    <source>
        <strain evidence="1">K2</strain>
    </source>
</reference>
<dbReference type="Proteomes" id="UP001249851">
    <property type="component" value="Unassembled WGS sequence"/>
</dbReference>
<keyword evidence="2" id="KW-1185">Reference proteome</keyword>
<evidence type="ECO:0000313" key="2">
    <source>
        <dbReference type="Proteomes" id="UP001249851"/>
    </source>
</evidence>
<protein>
    <submittedName>
        <fullName evidence="1">Uncharacterized protein</fullName>
    </submittedName>
</protein>
<name>A0AAD9UWC4_ACRCE</name>
<evidence type="ECO:0000313" key="1">
    <source>
        <dbReference type="EMBL" id="KAK2552363.1"/>
    </source>
</evidence>
<proteinExistence type="predicted"/>
<comment type="caution">
    <text evidence="1">The sequence shown here is derived from an EMBL/GenBank/DDBJ whole genome shotgun (WGS) entry which is preliminary data.</text>
</comment>
<dbReference type="AlphaFoldDB" id="A0AAD9UWC4"/>
<reference evidence="1" key="2">
    <citation type="journal article" date="2023" name="Science">
        <title>Genomic signatures of disease resistance in endangered staghorn corals.</title>
        <authorList>
            <person name="Vollmer S.V."/>
            <person name="Selwyn J.D."/>
            <person name="Despard B.A."/>
            <person name="Roesel C.L."/>
        </authorList>
    </citation>
    <scope>NUCLEOTIDE SEQUENCE</scope>
    <source>
        <strain evidence="1">K2</strain>
    </source>
</reference>